<dbReference type="AlphaFoldDB" id="W4LLN9"/>
<organism evidence="1 2">
    <name type="scientific">Entotheonella factor</name>
    <dbReference type="NCBI Taxonomy" id="1429438"/>
    <lineage>
        <taxon>Bacteria</taxon>
        <taxon>Pseudomonadati</taxon>
        <taxon>Nitrospinota/Tectimicrobiota group</taxon>
        <taxon>Candidatus Tectimicrobiota</taxon>
        <taxon>Candidatus Entotheonellia</taxon>
        <taxon>Candidatus Entotheonellales</taxon>
        <taxon>Candidatus Entotheonellaceae</taxon>
        <taxon>Candidatus Entotheonella</taxon>
    </lineage>
</organism>
<name>W4LLN9_ENTF1</name>
<sequence length="46" mass="4679">MENGRDGCSGPYPASRGGRVGGQQGIDIAVFALGQVLKEQADGMQG</sequence>
<evidence type="ECO:0000313" key="1">
    <source>
        <dbReference type="EMBL" id="ETW99013.1"/>
    </source>
</evidence>
<dbReference type="Proteomes" id="UP000019141">
    <property type="component" value="Unassembled WGS sequence"/>
</dbReference>
<protein>
    <submittedName>
        <fullName evidence="1">Uncharacterized protein</fullName>
    </submittedName>
</protein>
<reference evidence="1 2" key="1">
    <citation type="journal article" date="2014" name="Nature">
        <title>An environmental bacterial taxon with a large and distinct metabolic repertoire.</title>
        <authorList>
            <person name="Wilson M.C."/>
            <person name="Mori T."/>
            <person name="Ruckert C."/>
            <person name="Uria A.R."/>
            <person name="Helf M.J."/>
            <person name="Takada K."/>
            <person name="Gernert C."/>
            <person name="Steffens U.A."/>
            <person name="Heycke N."/>
            <person name="Schmitt S."/>
            <person name="Rinke C."/>
            <person name="Helfrich E.J."/>
            <person name="Brachmann A.O."/>
            <person name="Gurgui C."/>
            <person name="Wakimoto T."/>
            <person name="Kracht M."/>
            <person name="Crusemann M."/>
            <person name="Hentschel U."/>
            <person name="Abe I."/>
            <person name="Matsunaga S."/>
            <person name="Kalinowski J."/>
            <person name="Takeyama H."/>
            <person name="Piel J."/>
        </authorList>
    </citation>
    <scope>NUCLEOTIDE SEQUENCE [LARGE SCALE GENOMIC DNA]</scope>
    <source>
        <strain evidence="2">TSY1</strain>
    </source>
</reference>
<comment type="caution">
    <text evidence="1">The sequence shown here is derived from an EMBL/GenBank/DDBJ whole genome shotgun (WGS) entry which is preliminary data.</text>
</comment>
<evidence type="ECO:0000313" key="2">
    <source>
        <dbReference type="Proteomes" id="UP000019141"/>
    </source>
</evidence>
<keyword evidence="2" id="KW-1185">Reference proteome</keyword>
<proteinExistence type="predicted"/>
<gene>
    <name evidence="1" type="ORF">ETSY1_16545</name>
</gene>
<accession>W4LLN9</accession>
<dbReference type="EMBL" id="AZHW01000490">
    <property type="protein sequence ID" value="ETW99013.1"/>
    <property type="molecule type" value="Genomic_DNA"/>
</dbReference>
<dbReference type="HOGENOM" id="CLU_3181468_0_0_7"/>